<comment type="subcellular location">
    <subcellularLocation>
        <location evidence="2">Cytoplasm</location>
    </subcellularLocation>
    <subcellularLocation>
        <location evidence="1">Nucleus</location>
    </subcellularLocation>
</comment>
<dbReference type="InterPro" id="IPR015419">
    <property type="entry name" value="CTAG/Pcc1"/>
</dbReference>
<keyword evidence="6" id="KW-0539">Nucleus</keyword>
<evidence type="ECO:0000313" key="7">
    <source>
        <dbReference type="EMBL" id="KAL3696930.1"/>
    </source>
</evidence>
<dbReference type="Pfam" id="PF09341">
    <property type="entry name" value="Pcc1"/>
    <property type="match status" value="1"/>
</dbReference>
<comment type="similarity">
    <text evidence="3">Belongs to the CTAG/PCC1 family.</text>
</comment>
<evidence type="ECO:0000256" key="1">
    <source>
        <dbReference type="ARBA" id="ARBA00004123"/>
    </source>
</evidence>
<dbReference type="GO" id="GO:0008033">
    <property type="term" value="P:tRNA processing"/>
    <property type="evidence" value="ECO:0007669"/>
    <property type="project" value="UniProtKB-KW"/>
</dbReference>
<evidence type="ECO:0000256" key="3">
    <source>
        <dbReference type="ARBA" id="ARBA00007073"/>
    </source>
</evidence>
<evidence type="ECO:0000313" key="8">
    <source>
        <dbReference type="Proteomes" id="UP001633002"/>
    </source>
</evidence>
<keyword evidence="4" id="KW-0963">Cytoplasm</keyword>
<comment type="caution">
    <text evidence="7">The sequence shown here is derived from an EMBL/GenBank/DDBJ whole genome shotgun (WGS) entry which is preliminary data.</text>
</comment>
<dbReference type="GO" id="GO:0005634">
    <property type="term" value="C:nucleus"/>
    <property type="evidence" value="ECO:0007669"/>
    <property type="project" value="UniProtKB-SubCell"/>
</dbReference>
<organism evidence="7 8">
    <name type="scientific">Riccia sorocarpa</name>
    <dbReference type="NCBI Taxonomy" id="122646"/>
    <lineage>
        <taxon>Eukaryota</taxon>
        <taxon>Viridiplantae</taxon>
        <taxon>Streptophyta</taxon>
        <taxon>Embryophyta</taxon>
        <taxon>Marchantiophyta</taxon>
        <taxon>Marchantiopsida</taxon>
        <taxon>Marchantiidae</taxon>
        <taxon>Marchantiales</taxon>
        <taxon>Ricciaceae</taxon>
        <taxon>Riccia</taxon>
    </lineage>
</organism>
<dbReference type="AlphaFoldDB" id="A0ABD3HZM9"/>
<sequence length="126" mass="13813">MATVAAPPEVVPKEFKEVALGDSKMTGLPDLTCNLRVEYPTEEQAKIVMTTLSVDAELTDKVARSMTVEGQHLLISFKATEARYLRASVSAFIDMLVLATRTIEEFGQLPVWAIGSIQTAALDRTR</sequence>
<evidence type="ECO:0000256" key="2">
    <source>
        <dbReference type="ARBA" id="ARBA00004496"/>
    </source>
</evidence>
<dbReference type="FunFam" id="3.30.310.50:FF:000005">
    <property type="entry name" value="L antigen family member 3"/>
    <property type="match status" value="1"/>
</dbReference>
<evidence type="ECO:0000256" key="5">
    <source>
        <dbReference type="ARBA" id="ARBA00022694"/>
    </source>
</evidence>
<evidence type="ECO:0000256" key="4">
    <source>
        <dbReference type="ARBA" id="ARBA00022490"/>
    </source>
</evidence>
<evidence type="ECO:0000256" key="6">
    <source>
        <dbReference type="ARBA" id="ARBA00023242"/>
    </source>
</evidence>
<name>A0ABD3HZM9_9MARC</name>
<gene>
    <name evidence="7" type="ORF">R1sor_011006</name>
</gene>
<dbReference type="GO" id="GO:0005737">
    <property type="term" value="C:cytoplasm"/>
    <property type="evidence" value="ECO:0007669"/>
    <property type="project" value="UniProtKB-SubCell"/>
</dbReference>
<keyword evidence="5" id="KW-0819">tRNA processing</keyword>
<dbReference type="EMBL" id="JBJQOH010000002">
    <property type="protein sequence ID" value="KAL3696930.1"/>
    <property type="molecule type" value="Genomic_DNA"/>
</dbReference>
<proteinExistence type="inferred from homology"/>
<dbReference type="Proteomes" id="UP001633002">
    <property type="component" value="Unassembled WGS sequence"/>
</dbReference>
<accession>A0ABD3HZM9</accession>
<keyword evidence="8" id="KW-1185">Reference proteome</keyword>
<dbReference type="PANTHER" id="PTHR31283:SF5">
    <property type="entry name" value="EKC_KEOPS COMPLEX SUBUNIT LAGE3"/>
    <property type="match status" value="1"/>
</dbReference>
<dbReference type="Gene3D" id="3.30.310.50">
    <property type="entry name" value="Alpha-D-phosphohexomutase, C-terminal domain"/>
    <property type="match status" value="1"/>
</dbReference>
<protein>
    <submittedName>
        <fullName evidence="7">Uncharacterized protein</fullName>
    </submittedName>
</protein>
<dbReference type="PANTHER" id="PTHR31283">
    <property type="entry name" value="EKC/KEOPS COMPLEX SUBUNIT PCC1 FAMILY MEMBER"/>
    <property type="match status" value="1"/>
</dbReference>
<reference evidence="7 8" key="1">
    <citation type="submission" date="2024-09" db="EMBL/GenBank/DDBJ databases">
        <title>Chromosome-scale assembly of Riccia sorocarpa.</title>
        <authorList>
            <person name="Paukszto L."/>
        </authorList>
    </citation>
    <scope>NUCLEOTIDE SEQUENCE [LARGE SCALE GENOMIC DNA]</scope>
    <source>
        <strain evidence="7">LP-2024</strain>
        <tissue evidence="7">Aerial parts of the thallus</tissue>
    </source>
</reference>